<evidence type="ECO:0000313" key="1">
    <source>
        <dbReference type="EMBL" id="JAT32234.1"/>
    </source>
</evidence>
<name>A0A1B6M8Q2_9HEMI</name>
<protein>
    <submittedName>
        <fullName evidence="1">Uncharacterized protein</fullName>
    </submittedName>
</protein>
<dbReference type="SUPFAM" id="SSF56672">
    <property type="entry name" value="DNA/RNA polymerases"/>
    <property type="match status" value="1"/>
</dbReference>
<gene>
    <name evidence="1" type="ORF">g.50111</name>
</gene>
<dbReference type="InterPro" id="IPR043502">
    <property type="entry name" value="DNA/RNA_pol_sf"/>
</dbReference>
<sequence>VTEEEVERVIREFSCKKSNDSNYVSTWLLKQCSKHLLKPLEHLVNLSFHSGAFPSSLKIAKVIPIFKKGDQFSVQNYRPISMLPAFSKVFEKLFLVRCLNFLERHRLLSSSQFGFRSGKSTIDAVTSLVDMIVEGIEGRRDTL</sequence>
<feature type="non-terminal residue" evidence="1">
    <location>
        <position position="1"/>
    </location>
</feature>
<dbReference type="EMBL" id="GEBQ01007743">
    <property type="protein sequence ID" value="JAT32234.1"/>
    <property type="molecule type" value="Transcribed_RNA"/>
</dbReference>
<dbReference type="PANTHER" id="PTHR47510">
    <property type="entry name" value="REVERSE TRANSCRIPTASE DOMAIN-CONTAINING PROTEIN"/>
    <property type="match status" value="1"/>
</dbReference>
<organism evidence="1">
    <name type="scientific">Graphocephala atropunctata</name>
    <dbReference type="NCBI Taxonomy" id="36148"/>
    <lineage>
        <taxon>Eukaryota</taxon>
        <taxon>Metazoa</taxon>
        <taxon>Ecdysozoa</taxon>
        <taxon>Arthropoda</taxon>
        <taxon>Hexapoda</taxon>
        <taxon>Insecta</taxon>
        <taxon>Pterygota</taxon>
        <taxon>Neoptera</taxon>
        <taxon>Paraneoptera</taxon>
        <taxon>Hemiptera</taxon>
        <taxon>Auchenorrhyncha</taxon>
        <taxon>Membracoidea</taxon>
        <taxon>Cicadellidae</taxon>
        <taxon>Cicadellinae</taxon>
        <taxon>Cicadellini</taxon>
        <taxon>Graphocephala</taxon>
    </lineage>
</organism>
<proteinExistence type="predicted"/>
<reference evidence="1" key="1">
    <citation type="submission" date="2015-11" db="EMBL/GenBank/DDBJ databases">
        <title>De novo transcriptome assembly of four potential Pierce s Disease insect vectors from Arizona vineyards.</title>
        <authorList>
            <person name="Tassone E.E."/>
        </authorList>
    </citation>
    <scope>NUCLEOTIDE SEQUENCE</scope>
</reference>
<dbReference type="GO" id="GO:0071897">
    <property type="term" value="P:DNA biosynthetic process"/>
    <property type="evidence" value="ECO:0007669"/>
    <property type="project" value="UniProtKB-ARBA"/>
</dbReference>
<accession>A0A1B6M8Q2</accession>
<dbReference type="PANTHER" id="PTHR47510:SF3">
    <property type="entry name" value="ENDO_EXONUCLEASE_PHOSPHATASE DOMAIN-CONTAINING PROTEIN"/>
    <property type="match status" value="1"/>
</dbReference>
<dbReference type="AlphaFoldDB" id="A0A1B6M8Q2"/>
<feature type="non-terminal residue" evidence="1">
    <location>
        <position position="143"/>
    </location>
</feature>